<keyword evidence="1" id="KW-1133">Transmembrane helix</keyword>
<keyword evidence="3" id="KW-1185">Reference proteome</keyword>
<reference evidence="2 3" key="1">
    <citation type="journal article" date="2008" name="Int. J. Syst. Evol. Microbiol.">
        <title>Luteimonas marina sp. nov., isolated from seawater.</title>
        <authorList>
            <person name="Baik K.S."/>
            <person name="Park S.C."/>
            <person name="Kim M.S."/>
            <person name="Kim E.M."/>
            <person name="Park C."/>
            <person name="Chun J."/>
            <person name="Seong C.N."/>
        </authorList>
    </citation>
    <scope>NUCLEOTIDE SEQUENCE [LARGE SCALE GENOMIC DNA]</scope>
    <source>
        <strain evidence="2 3">FR1330</strain>
    </source>
</reference>
<evidence type="ECO:0000256" key="1">
    <source>
        <dbReference type="SAM" id="Phobius"/>
    </source>
</evidence>
<keyword evidence="1" id="KW-0812">Transmembrane</keyword>
<sequence>MRAVPRRHLSYASLVLLLAADLLALAALLLNQWFELEQGWSWLLGAALTLVALPGLLWAADRVFAMARPVGNIPMTGGTFP</sequence>
<accession>A0A5C5U8Q7</accession>
<keyword evidence="1" id="KW-0472">Membrane</keyword>
<gene>
    <name evidence="2" type="ORF">FQY83_04730</name>
</gene>
<evidence type="ECO:0000313" key="2">
    <source>
        <dbReference type="EMBL" id="TWT22339.1"/>
    </source>
</evidence>
<proteinExistence type="predicted"/>
<organism evidence="2 3">
    <name type="scientific">Luteimonas marina</name>
    <dbReference type="NCBI Taxonomy" id="488485"/>
    <lineage>
        <taxon>Bacteria</taxon>
        <taxon>Pseudomonadati</taxon>
        <taxon>Pseudomonadota</taxon>
        <taxon>Gammaproteobacteria</taxon>
        <taxon>Lysobacterales</taxon>
        <taxon>Lysobacteraceae</taxon>
        <taxon>Luteimonas</taxon>
    </lineage>
</organism>
<comment type="caution">
    <text evidence="2">The sequence shown here is derived from an EMBL/GenBank/DDBJ whole genome shotgun (WGS) entry which is preliminary data.</text>
</comment>
<feature type="transmembrane region" description="Helical" evidence="1">
    <location>
        <begin position="12"/>
        <end position="34"/>
    </location>
</feature>
<dbReference type="RefSeq" id="WP_146385587.1">
    <property type="nucleotide sequence ID" value="NZ_VOHK01000002.1"/>
</dbReference>
<dbReference type="AlphaFoldDB" id="A0A5C5U8Q7"/>
<protein>
    <submittedName>
        <fullName evidence="2">Uncharacterized protein</fullName>
    </submittedName>
</protein>
<feature type="transmembrane region" description="Helical" evidence="1">
    <location>
        <begin position="40"/>
        <end position="60"/>
    </location>
</feature>
<dbReference type="EMBL" id="VOHK01000002">
    <property type="protein sequence ID" value="TWT22339.1"/>
    <property type="molecule type" value="Genomic_DNA"/>
</dbReference>
<evidence type="ECO:0000313" key="3">
    <source>
        <dbReference type="Proteomes" id="UP000319980"/>
    </source>
</evidence>
<dbReference type="Proteomes" id="UP000319980">
    <property type="component" value="Unassembled WGS sequence"/>
</dbReference>
<name>A0A5C5U8Q7_9GAMM</name>